<dbReference type="InterPro" id="IPR013108">
    <property type="entry name" value="Amidohydro_3"/>
</dbReference>
<evidence type="ECO:0000313" key="2">
    <source>
        <dbReference type="EMBL" id="ETX08646.1"/>
    </source>
</evidence>
<dbReference type="InterPro" id="IPR050378">
    <property type="entry name" value="Metallo-dep_Hydrolases_sf"/>
</dbReference>
<name>W4MFD7_9BACT</name>
<dbReference type="Gene3D" id="3.20.20.140">
    <property type="entry name" value="Metal-dependent hydrolases"/>
    <property type="match status" value="2"/>
</dbReference>
<proteinExistence type="predicted"/>
<dbReference type="Proteomes" id="UP000019140">
    <property type="component" value="Unassembled WGS sequence"/>
</dbReference>
<dbReference type="GO" id="GO:0016811">
    <property type="term" value="F:hydrolase activity, acting on carbon-nitrogen (but not peptide) bonds, in linear amides"/>
    <property type="evidence" value="ECO:0007669"/>
    <property type="project" value="InterPro"/>
</dbReference>
<dbReference type="SUPFAM" id="SSF51556">
    <property type="entry name" value="Metallo-dependent hydrolases"/>
    <property type="match status" value="1"/>
</dbReference>
<gene>
    <name evidence="2" type="ORF">ETSY2_04155</name>
</gene>
<comment type="caution">
    <text evidence="2">The sequence shown here is derived from an EMBL/GenBank/DDBJ whole genome shotgun (WGS) entry which is preliminary data.</text>
</comment>
<accession>W4MFD7</accession>
<organism evidence="2 3">
    <name type="scientific">Candidatus Entotheonella gemina</name>
    <dbReference type="NCBI Taxonomy" id="1429439"/>
    <lineage>
        <taxon>Bacteria</taxon>
        <taxon>Pseudomonadati</taxon>
        <taxon>Nitrospinota/Tectimicrobiota group</taxon>
        <taxon>Candidatus Tectimicrobiota</taxon>
        <taxon>Candidatus Entotheonellia</taxon>
        <taxon>Candidatus Entotheonellales</taxon>
        <taxon>Candidatus Entotheonellaceae</taxon>
        <taxon>Candidatus Entotheonella</taxon>
    </lineage>
</organism>
<dbReference type="InterPro" id="IPR023100">
    <property type="entry name" value="D-aminoacylase_insert_dom_sf"/>
</dbReference>
<dbReference type="AlphaFoldDB" id="W4MFD7"/>
<feature type="domain" description="Amidohydrolase 3" evidence="1">
    <location>
        <begin position="367"/>
        <end position="543"/>
    </location>
</feature>
<dbReference type="Gene3D" id="3.30.1490.130">
    <property type="entry name" value="D-aminoacylase. Domain 3"/>
    <property type="match status" value="1"/>
</dbReference>
<dbReference type="HOGENOM" id="CLU_016107_2_1_7"/>
<dbReference type="PANTHER" id="PTHR11647">
    <property type="entry name" value="HYDRANTOINASE/DIHYDROPYRIMIDINASE FAMILY MEMBER"/>
    <property type="match status" value="1"/>
</dbReference>
<keyword evidence="3" id="KW-1185">Reference proteome</keyword>
<protein>
    <recommendedName>
        <fullName evidence="1">Amidohydrolase 3 domain-containing protein</fullName>
    </recommendedName>
</protein>
<sequence length="565" mass="61788">MAFDLLIQNARVVDGSGGPSFHGDVAVKDGKIVEVGKLNAQAKRVINADGLVVSPGFIDNHCHYDAQVLWDPNCSFSCYHGSTTVIFGNCSLGLAPAKPEDRERIAGQLSYVEAIPMDVLNAGVNWNWTTYPEYMEAVGARLGINAGTLIPHSAVRYYAMGEASQEDQRAATPEQLATMKGLIREGIEAGALGLSITRNRGHYDLEGRRISGSCAPEAELFEVTDVLREVGTGVIQCGGGAGPEIDNRLLSKLSNACGRRIMYNSILQSVRAPERWKEHLAVVEEVAKSGSRAFPMASPNQIKQRFDGHNCQVFRGLTHWHSLMISQDDQEKLQAYSDPAMREKLRGDLDIPHGQDGVFSRRWDLMTVDRPKLEKNQGLKGKNVAEIASSLGKDPLDTFLDLMVEEELDTVFVLTEINVDSEALRQILSSPYTIVGLSDGGAHVQFDSGVSYSTRLLGYWVREQGIMSLEQAVNQITFNSASAFGIYDRGLIRPGLAADLAIWDANTISPVAEDIVHDFPNNGWRIREQAEGVEFTVVNGEVLVERGELTGALPGQVLRNALYAS</sequence>
<dbReference type="EMBL" id="AZHX01000167">
    <property type="protein sequence ID" value="ETX08646.1"/>
    <property type="molecule type" value="Genomic_DNA"/>
</dbReference>
<dbReference type="Pfam" id="PF07969">
    <property type="entry name" value="Amidohydro_3"/>
    <property type="match status" value="2"/>
</dbReference>
<dbReference type="InterPro" id="IPR032466">
    <property type="entry name" value="Metal_Hydrolase"/>
</dbReference>
<dbReference type="GO" id="GO:0005829">
    <property type="term" value="C:cytosol"/>
    <property type="evidence" value="ECO:0007669"/>
    <property type="project" value="TreeGrafter"/>
</dbReference>
<dbReference type="SUPFAM" id="SSF51338">
    <property type="entry name" value="Composite domain of metallo-dependent hydrolases"/>
    <property type="match status" value="1"/>
</dbReference>
<dbReference type="PANTHER" id="PTHR11647:SF1">
    <property type="entry name" value="COLLAPSIN RESPONSE MEDIATOR PROTEIN"/>
    <property type="match status" value="1"/>
</dbReference>
<dbReference type="GO" id="GO:0016812">
    <property type="term" value="F:hydrolase activity, acting on carbon-nitrogen (but not peptide) bonds, in cyclic amides"/>
    <property type="evidence" value="ECO:0007669"/>
    <property type="project" value="TreeGrafter"/>
</dbReference>
<evidence type="ECO:0000313" key="3">
    <source>
        <dbReference type="Proteomes" id="UP000019140"/>
    </source>
</evidence>
<dbReference type="Gene3D" id="2.30.40.10">
    <property type="entry name" value="Urease, subunit C, domain 1"/>
    <property type="match status" value="2"/>
</dbReference>
<reference evidence="2 3" key="1">
    <citation type="journal article" date="2014" name="Nature">
        <title>An environmental bacterial taxon with a large and distinct metabolic repertoire.</title>
        <authorList>
            <person name="Wilson M.C."/>
            <person name="Mori T."/>
            <person name="Ruckert C."/>
            <person name="Uria A.R."/>
            <person name="Helf M.J."/>
            <person name="Takada K."/>
            <person name="Gernert C."/>
            <person name="Steffens U.A."/>
            <person name="Heycke N."/>
            <person name="Schmitt S."/>
            <person name="Rinke C."/>
            <person name="Helfrich E.J."/>
            <person name="Brachmann A.O."/>
            <person name="Gurgui C."/>
            <person name="Wakimoto T."/>
            <person name="Kracht M."/>
            <person name="Crusemann M."/>
            <person name="Hentschel U."/>
            <person name="Abe I."/>
            <person name="Matsunaga S."/>
            <person name="Kalinowski J."/>
            <person name="Takeyama H."/>
            <person name="Piel J."/>
        </authorList>
    </citation>
    <scope>NUCLEOTIDE SEQUENCE [LARGE SCALE GENOMIC DNA]</scope>
    <source>
        <strain evidence="3">TSY2</strain>
    </source>
</reference>
<evidence type="ECO:0000259" key="1">
    <source>
        <dbReference type="Pfam" id="PF07969"/>
    </source>
</evidence>
<dbReference type="InterPro" id="IPR011059">
    <property type="entry name" value="Metal-dep_hydrolase_composite"/>
</dbReference>
<feature type="domain" description="Amidohydrolase 3" evidence="1">
    <location>
        <begin position="44"/>
        <end position="279"/>
    </location>
</feature>